<protein>
    <submittedName>
        <fullName evidence="1">Uncharacterized protein</fullName>
    </submittedName>
</protein>
<dbReference type="Proteomes" id="UP000008909">
    <property type="component" value="Unassembled WGS sequence"/>
</dbReference>
<keyword evidence="2" id="KW-1185">Reference proteome</keyword>
<dbReference type="AlphaFoldDB" id="G7YUX0"/>
<evidence type="ECO:0000313" key="2">
    <source>
        <dbReference type="Proteomes" id="UP000008909"/>
    </source>
</evidence>
<dbReference type="EMBL" id="DF144362">
    <property type="protein sequence ID" value="GAA56750.1"/>
    <property type="molecule type" value="Genomic_DNA"/>
</dbReference>
<sequence>MTIVSASENLVMNDKEGVSQGNMTTHSDKLPHIMYSPKLKVTRRPPLGESERPRRPRILVLEQRSMCRRTTILVYFDLKGVLETADRPVLLITLAQRGMSRNYVDIVRSPHPHISAYIGINDEHSKSIPTKAGCEDVLSLLSSSAGFVQRTVQQTEAHLAQKEVLDNLRTGGIYSDNRFFLKTKLFIILQTIRTEHNCINYQEMRKPVWKRAVLFLAKYHYRLEVSKCKSIRIITDYRT</sequence>
<proteinExistence type="predicted"/>
<accession>G7YUX0</accession>
<reference key="2">
    <citation type="submission" date="2011-10" db="EMBL/GenBank/DDBJ databases">
        <title>The genome and transcriptome sequence of Clonorchis sinensis provide insights into the carcinogenic liver fluke.</title>
        <authorList>
            <person name="Wang X."/>
            <person name="Huang Y."/>
            <person name="Chen W."/>
            <person name="Liu H."/>
            <person name="Guo L."/>
            <person name="Chen Y."/>
            <person name="Luo F."/>
            <person name="Zhou W."/>
            <person name="Sun J."/>
            <person name="Mao Q."/>
            <person name="Liang P."/>
            <person name="Zhou C."/>
            <person name="Tian Y."/>
            <person name="Men J."/>
            <person name="Lv X."/>
            <person name="Huang L."/>
            <person name="Zhou J."/>
            <person name="Hu Y."/>
            <person name="Li R."/>
            <person name="Zhang F."/>
            <person name="Lei H."/>
            <person name="Li X."/>
            <person name="Hu X."/>
            <person name="Liang C."/>
            <person name="Xu J."/>
            <person name="Wu Z."/>
            <person name="Yu X."/>
        </authorList>
    </citation>
    <scope>NUCLEOTIDE SEQUENCE</scope>
    <source>
        <strain>Henan</strain>
    </source>
</reference>
<name>G7YUX0_CLOSI</name>
<evidence type="ECO:0000313" key="1">
    <source>
        <dbReference type="EMBL" id="GAA56750.1"/>
    </source>
</evidence>
<organism evidence="1 2">
    <name type="scientific">Clonorchis sinensis</name>
    <name type="common">Chinese liver fluke</name>
    <dbReference type="NCBI Taxonomy" id="79923"/>
    <lineage>
        <taxon>Eukaryota</taxon>
        <taxon>Metazoa</taxon>
        <taxon>Spiralia</taxon>
        <taxon>Lophotrochozoa</taxon>
        <taxon>Platyhelminthes</taxon>
        <taxon>Trematoda</taxon>
        <taxon>Digenea</taxon>
        <taxon>Opisthorchiida</taxon>
        <taxon>Opisthorchiata</taxon>
        <taxon>Opisthorchiidae</taxon>
        <taxon>Clonorchis</taxon>
    </lineage>
</organism>
<gene>
    <name evidence="1" type="ORF">CLF_111453</name>
</gene>
<reference evidence="1" key="1">
    <citation type="journal article" date="2011" name="Genome Biol.">
        <title>The draft genome of the carcinogenic human liver fluke Clonorchis sinensis.</title>
        <authorList>
            <person name="Wang X."/>
            <person name="Chen W."/>
            <person name="Huang Y."/>
            <person name="Sun J."/>
            <person name="Men J."/>
            <person name="Liu H."/>
            <person name="Luo F."/>
            <person name="Guo L."/>
            <person name="Lv X."/>
            <person name="Deng C."/>
            <person name="Zhou C."/>
            <person name="Fan Y."/>
            <person name="Li X."/>
            <person name="Huang L."/>
            <person name="Hu Y."/>
            <person name="Liang C."/>
            <person name="Hu X."/>
            <person name="Xu J."/>
            <person name="Yu X."/>
        </authorList>
    </citation>
    <scope>NUCLEOTIDE SEQUENCE [LARGE SCALE GENOMIC DNA]</scope>
    <source>
        <strain evidence="1">Henan</strain>
    </source>
</reference>